<comment type="caution">
    <text evidence="1">The sequence shown here is derived from an EMBL/GenBank/DDBJ whole genome shotgun (WGS) entry which is preliminary data.</text>
</comment>
<dbReference type="EMBL" id="JAAHBU010000418">
    <property type="protein sequence ID" value="NER66230.1"/>
    <property type="molecule type" value="Genomic_DNA"/>
</dbReference>
<protein>
    <submittedName>
        <fullName evidence="1">Uncharacterized protein</fullName>
    </submittedName>
</protein>
<evidence type="ECO:0000313" key="2">
    <source>
        <dbReference type="Proteomes" id="UP000482634"/>
    </source>
</evidence>
<proteinExistence type="predicted"/>
<organism evidence="1 2">
    <name type="scientific">Pseudomonas brassicae</name>
    <dbReference type="NCBI Taxonomy" id="2708063"/>
    <lineage>
        <taxon>Bacteria</taxon>
        <taxon>Pseudomonadati</taxon>
        <taxon>Pseudomonadota</taxon>
        <taxon>Gammaproteobacteria</taxon>
        <taxon>Pseudomonadales</taxon>
        <taxon>Pseudomonadaceae</taxon>
        <taxon>Pseudomonas</taxon>
    </lineage>
</organism>
<sequence length="237" mass="26378">MDTQYQTWVNGAQLISFPLGLHDTEKNDVLNSQLLAQVFANKDSVVAAAPKAWFQHSKDGLTKLKWNTPETHADVPLFKALDELSLVELVAAHLVKELPAPVFKQLTGTLEQLSALEYKHPARQLFRSQVLSRGVDEQGLDVTHINFQASACNAPNHVFSLFVSVTLGVPLQEDFLHQEFYGADCVGESLFFYSHRTLSPTMYSRVRDRVALEVREHAGTLRLALPTPTVSRPGSTL</sequence>
<dbReference type="Proteomes" id="UP000482634">
    <property type="component" value="Unassembled WGS sequence"/>
</dbReference>
<gene>
    <name evidence="1" type="ORF">G3436_23195</name>
</gene>
<evidence type="ECO:0000313" key="1">
    <source>
        <dbReference type="EMBL" id="NER66230.1"/>
    </source>
</evidence>
<name>A0A6B3P1G4_9PSED</name>
<keyword evidence="2" id="KW-1185">Reference proteome</keyword>
<reference evidence="1 2" key="1">
    <citation type="submission" date="2020-02" db="EMBL/GenBank/DDBJ databases">
        <title>Broccoli isolated Pseudomonas sp.</title>
        <authorList>
            <person name="Fujikawa T."/>
            <person name="Sawada H."/>
        </authorList>
    </citation>
    <scope>NUCLEOTIDE SEQUENCE [LARGE SCALE GENOMIC DNA]</scope>
    <source>
        <strain evidence="1 2">MAFF212427</strain>
    </source>
</reference>
<dbReference type="RefSeq" id="WP_163949957.1">
    <property type="nucleotide sequence ID" value="NZ_JAAHBU010000418.1"/>
</dbReference>
<dbReference type="AlphaFoldDB" id="A0A6B3P1G4"/>
<accession>A0A6B3P1G4</accession>